<comment type="similarity">
    <text evidence="1">Belongs to the peptidase S49 family.</text>
</comment>
<dbReference type="Pfam" id="PF01343">
    <property type="entry name" value="Peptidase_S49"/>
    <property type="match status" value="1"/>
</dbReference>
<dbReference type="InterPro" id="IPR047272">
    <property type="entry name" value="S49_SppA_C"/>
</dbReference>
<keyword evidence="3" id="KW-0378">Hydrolase</keyword>
<dbReference type="OrthoDB" id="9764363at2"/>
<dbReference type="GeneID" id="96599681"/>
<reference evidence="7" key="1">
    <citation type="submission" date="2015-07" db="EMBL/GenBank/DDBJ databases">
        <authorList>
            <consortium name="Consortium for Microbial Forensics and Genomics (microFORGE)"/>
            <person name="Knight B.M."/>
            <person name="Roberts D.P."/>
            <person name="Lin D."/>
            <person name="Hari K."/>
            <person name="Fletcher J."/>
            <person name="Melcher U."/>
            <person name="Blagden T."/>
            <person name="Winegar R.A."/>
        </authorList>
    </citation>
    <scope>NUCLEOTIDE SEQUENCE [LARGE SCALE GENOMIC DNA]</scope>
    <source>
        <strain evidence="7">DSM 23493</strain>
    </source>
</reference>
<dbReference type="PATRIC" id="fig|582475.4.peg.4211"/>
<dbReference type="AlphaFoldDB" id="A0A0K9F6F3"/>
<dbReference type="InterPro" id="IPR002142">
    <property type="entry name" value="Peptidase_S49"/>
</dbReference>
<evidence type="ECO:0000256" key="1">
    <source>
        <dbReference type="ARBA" id="ARBA00008683"/>
    </source>
</evidence>
<dbReference type="NCBIfam" id="TIGR00706">
    <property type="entry name" value="SppA_dom"/>
    <property type="match status" value="1"/>
</dbReference>
<sequence>MNGKRWAALIIAGVLLVFSLGINTIFAIFKSDFFSNFDSLVAGNDLTVMEEVKESGDMDKRIAYLKVDGTIQDVGSSTVWQAVSYDHQFLLNQLDNILYDQTVEGIVLSVNSPGGGVKESAEIYKKLLKIKEERQIPIYVSMDSMAASGGYYISAPADKIFAQRDTITGSIGVIMQSINYQALAEKVGIKYETFKSGEHKDMLSPMREVTPEERAMMQDMINETYQEFVNIVAKGRNMSEADVKKVADGRILSGKKALEAGLVDELGDEEATIAALRKDFGLEDAELFEYSYDVGGWQSYVGMKIGSMFGPSAEEKMLMKIMADYKAPKMMYLYGEN</sequence>
<dbReference type="GO" id="GO:0008236">
    <property type="term" value="F:serine-type peptidase activity"/>
    <property type="evidence" value="ECO:0007669"/>
    <property type="project" value="UniProtKB-KW"/>
</dbReference>
<proteinExistence type="inferred from homology"/>
<dbReference type="GO" id="GO:0006508">
    <property type="term" value="P:proteolysis"/>
    <property type="evidence" value="ECO:0007669"/>
    <property type="project" value="UniProtKB-KW"/>
</dbReference>
<dbReference type="SUPFAM" id="SSF52096">
    <property type="entry name" value="ClpP/crotonase"/>
    <property type="match status" value="1"/>
</dbReference>
<keyword evidence="2" id="KW-0645">Protease</keyword>
<gene>
    <name evidence="6" type="ORF">ACZ11_15745</name>
</gene>
<evidence type="ECO:0000259" key="5">
    <source>
        <dbReference type="Pfam" id="PF01343"/>
    </source>
</evidence>
<name>A0A0K9F6F3_9BACI</name>
<accession>A0A0K9F6F3</accession>
<protein>
    <recommendedName>
        <fullName evidence="5">Peptidase S49 domain-containing protein</fullName>
    </recommendedName>
</protein>
<dbReference type="InterPro" id="IPR029045">
    <property type="entry name" value="ClpP/crotonase-like_dom_sf"/>
</dbReference>
<dbReference type="Proteomes" id="UP000037326">
    <property type="component" value="Unassembled WGS sequence"/>
</dbReference>
<keyword evidence="4" id="KW-0720">Serine protease</keyword>
<evidence type="ECO:0000313" key="6">
    <source>
        <dbReference type="EMBL" id="KMY30154.1"/>
    </source>
</evidence>
<dbReference type="RefSeq" id="WP_049667483.1">
    <property type="nucleotide sequence ID" value="NZ_LFXJ01000008.1"/>
</dbReference>
<evidence type="ECO:0000256" key="2">
    <source>
        <dbReference type="ARBA" id="ARBA00022670"/>
    </source>
</evidence>
<dbReference type="Gene3D" id="3.90.226.10">
    <property type="entry name" value="2-enoyl-CoA Hydratase, Chain A, domain 1"/>
    <property type="match status" value="2"/>
</dbReference>
<dbReference type="PANTHER" id="PTHR42987:SF7">
    <property type="entry name" value="SIGNAL PEPTIDE PEPTIDASE SPPA-RELATED"/>
    <property type="match status" value="1"/>
</dbReference>
<evidence type="ECO:0000256" key="4">
    <source>
        <dbReference type="ARBA" id="ARBA00022825"/>
    </source>
</evidence>
<comment type="caution">
    <text evidence="6">The sequence shown here is derived from an EMBL/GenBank/DDBJ whole genome shotgun (WGS) entry which is preliminary data.</text>
</comment>
<organism evidence="6 7">
    <name type="scientific">Lysinibacillus xylanilyticus</name>
    <dbReference type="NCBI Taxonomy" id="582475"/>
    <lineage>
        <taxon>Bacteria</taxon>
        <taxon>Bacillati</taxon>
        <taxon>Bacillota</taxon>
        <taxon>Bacilli</taxon>
        <taxon>Bacillales</taxon>
        <taxon>Bacillaceae</taxon>
        <taxon>Lysinibacillus</taxon>
    </lineage>
</organism>
<feature type="domain" description="Peptidase S49" evidence="5">
    <location>
        <begin position="132"/>
        <end position="281"/>
    </location>
</feature>
<evidence type="ECO:0000313" key="7">
    <source>
        <dbReference type="Proteomes" id="UP000037326"/>
    </source>
</evidence>
<dbReference type="CDD" id="cd07023">
    <property type="entry name" value="S49_Sppa_N_C"/>
    <property type="match status" value="1"/>
</dbReference>
<dbReference type="EMBL" id="LFXJ01000008">
    <property type="protein sequence ID" value="KMY30154.1"/>
    <property type="molecule type" value="Genomic_DNA"/>
</dbReference>
<evidence type="ECO:0000256" key="3">
    <source>
        <dbReference type="ARBA" id="ARBA00022801"/>
    </source>
</evidence>
<dbReference type="InterPro" id="IPR004635">
    <property type="entry name" value="Pept_S49_SppA"/>
</dbReference>
<dbReference type="PANTHER" id="PTHR42987">
    <property type="entry name" value="PEPTIDASE S49"/>
    <property type="match status" value="1"/>
</dbReference>